<dbReference type="GO" id="GO:0003677">
    <property type="term" value="F:DNA binding"/>
    <property type="evidence" value="ECO:0007669"/>
    <property type="project" value="InterPro"/>
</dbReference>
<evidence type="ECO:0000259" key="2">
    <source>
        <dbReference type="Pfam" id="PF02384"/>
    </source>
</evidence>
<sequence length="713" mass="82651">MKLTDILKDTNYKLTQFSQDKISKLENSIYLEKDKKGTAIPYIDCLVRNKKIKLTPEEVVRQLYLLVLNQDYDYPFERMELEYAVSFGREKKRADIVIFDKQNSTSIYIMVELKKPKLKDGKEQLKSYCNATGAPIGIWSNGDSISFYNRRDPNYFKDIPEIPNASQKLTDVLTERWTIDDLIEKDKLVNERKSLKDLILEMEDEVLANAGVDVFEELFQLIFTKLYDELESTRNKTRTLEFRNYGETETELKNKIQTLFEKAKAKWEGVFSESSKISLTPSHLAICVSSLESIKLFNSNLDVVDEAFEYLINKSSKGEKGQYFTPRYVIDMCVKMLDPKAEETVIDTAAGSCGFPVHAIFHVWEKQLKERGLNKSHLFTAEEKLPEQKDYVRNNVFAIDFDEKAVRVSRTLNLIAGDGQTNVLHLNTLDFERWDDYYNDKNWDEVYGNGWKNLRKLLKDNKVKTETFEEEKNGKIYVKEKQVYNCHDFQFDVLMANPPFAGDIKETRIISKYELGKKPTGKYQNAVGRDILFIERNLDFLKPGGRMAVVLPQGRFNNSSDKHIRDFIAERCRILAVVGLHGNVFKPHTGTKTSVLFIQKWDDTLCPKVEDYPIFFATMQEPSKDNSGEKIFVKKKDFPNTKTSNNTTVNEVAEPVDHYNELPQNLEEFLLDSHGHLIVKHDLFNHDELTQDGIAEAFIEFAKKRNCLLWESS</sequence>
<dbReference type="Pfam" id="PF13588">
    <property type="entry name" value="HSDR_N_2"/>
    <property type="match status" value="1"/>
</dbReference>
<dbReference type="InterPro" id="IPR029464">
    <property type="entry name" value="HSDR_N"/>
</dbReference>
<protein>
    <submittedName>
        <fullName evidence="4">N-6 DNA methylase</fullName>
    </submittedName>
</protein>
<dbReference type="SUPFAM" id="SSF53335">
    <property type="entry name" value="S-adenosyl-L-methionine-dependent methyltransferases"/>
    <property type="match status" value="1"/>
</dbReference>
<organism evidence="4">
    <name type="scientific">Flavobacterium columnare</name>
    <dbReference type="NCBI Taxonomy" id="996"/>
    <lineage>
        <taxon>Bacteria</taxon>
        <taxon>Pseudomonadati</taxon>
        <taxon>Bacteroidota</taxon>
        <taxon>Flavobacteriia</taxon>
        <taxon>Flavobacteriales</taxon>
        <taxon>Flavobacteriaceae</taxon>
        <taxon>Flavobacterium</taxon>
    </lineage>
</organism>
<evidence type="ECO:0000259" key="3">
    <source>
        <dbReference type="Pfam" id="PF13588"/>
    </source>
</evidence>
<dbReference type="InterPro" id="IPR029063">
    <property type="entry name" value="SAM-dependent_MTases_sf"/>
</dbReference>
<dbReference type="Pfam" id="PF02384">
    <property type="entry name" value="N6_Mtase"/>
    <property type="match status" value="1"/>
</dbReference>
<dbReference type="PANTHER" id="PTHR42998:SF1">
    <property type="entry name" value="TYPE I RESTRICTION ENZYME HINDI METHYLASE SUBUNIT"/>
    <property type="match status" value="1"/>
</dbReference>
<accession>A0A8G0KT33</accession>
<dbReference type="InterPro" id="IPR003356">
    <property type="entry name" value="DNA_methylase_A-5"/>
</dbReference>
<keyword evidence="4" id="KW-0808">Transferase</keyword>
<evidence type="ECO:0000256" key="1">
    <source>
        <dbReference type="ARBA" id="ARBA00006594"/>
    </source>
</evidence>
<dbReference type="InterPro" id="IPR052916">
    <property type="entry name" value="Type-I_RE_MTase_Subunit"/>
</dbReference>
<gene>
    <name evidence="4" type="ORF">JJC05_04880</name>
</gene>
<feature type="domain" description="Type I restriction enzyme R protein N-terminal" evidence="3">
    <location>
        <begin position="56"/>
        <end position="163"/>
    </location>
</feature>
<reference evidence="4" key="1">
    <citation type="submission" date="2020-12" db="EMBL/GenBank/DDBJ databases">
        <title>Genome sequencing of genetic groups of Flavobacterium columnare.</title>
        <authorList>
            <person name="Waldbieser G.C."/>
            <person name="Griffin M.J."/>
            <person name="LaFrentz B.R."/>
        </authorList>
    </citation>
    <scope>NUCLEOTIDE SEQUENCE</scope>
    <source>
        <strain evidence="4">90-106</strain>
    </source>
</reference>
<name>A0A8G0KT33_9FLAO</name>
<dbReference type="EMBL" id="CP067378">
    <property type="protein sequence ID" value="QYS89601.1"/>
    <property type="molecule type" value="Genomic_DNA"/>
</dbReference>
<dbReference type="PANTHER" id="PTHR42998">
    <property type="entry name" value="TYPE I RESTRICTION ENZYME HINDVIIP M PROTEIN-RELATED"/>
    <property type="match status" value="1"/>
</dbReference>
<proteinExistence type="inferred from homology"/>
<dbReference type="Gene3D" id="3.90.1570.30">
    <property type="match status" value="1"/>
</dbReference>
<dbReference type="Gene3D" id="3.40.50.150">
    <property type="entry name" value="Vaccinia Virus protein VP39"/>
    <property type="match status" value="1"/>
</dbReference>
<dbReference type="REBASE" id="506275">
    <property type="entry name" value="M.Fco90106ORF4880P"/>
</dbReference>
<dbReference type="PRINTS" id="PR00507">
    <property type="entry name" value="N12N6MTFRASE"/>
</dbReference>
<dbReference type="Proteomes" id="UP000824721">
    <property type="component" value="Chromosome"/>
</dbReference>
<keyword evidence="4" id="KW-0489">Methyltransferase</keyword>
<feature type="domain" description="DNA methylase adenine-specific" evidence="2">
    <location>
        <begin position="302"/>
        <end position="636"/>
    </location>
</feature>
<evidence type="ECO:0000313" key="4">
    <source>
        <dbReference type="EMBL" id="QYS89601.1"/>
    </source>
</evidence>
<dbReference type="KEGG" id="fdv:JJC05_04880"/>
<dbReference type="GO" id="GO:0032259">
    <property type="term" value="P:methylation"/>
    <property type="evidence" value="ECO:0007669"/>
    <property type="project" value="UniProtKB-KW"/>
</dbReference>
<dbReference type="AlphaFoldDB" id="A0A8G0KT33"/>
<comment type="similarity">
    <text evidence="1">Belongs to the N(4)/N(6)-methyltransferase family.</text>
</comment>
<dbReference type="GO" id="GO:0008170">
    <property type="term" value="F:N-methyltransferase activity"/>
    <property type="evidence" value="ECO:0007669"/>
    <property type="project" value="InterPro"/>
</dbReference>